<name>Q2T430_BURTA</name>
<evidence type="ECO:0000256" key="11">
    <source>
        <dbReference type="SAM" id="Phobius"/>
    </source>
</evidence>
<evidence type="ECO:0000256" key="10">
    <source>
        <dbReference type="SAM" id="MobiDB-lite"/>
    </source>
</evidence>
<dbReference type="EMBL" id="CP000085">
    <property type="protein sequence ID" value="ABC34567.1"/>
    <property type="molecule type" value="Genomic_DNA"/>
</dbReference>
<comment type="subcellular location">
    <subcellularLocation>
        <location evidence="1">Cell inner membrane</location>
        <topology evidence="1">Single-pass membrane protein</topology>
    </subcellularLocation>
</comment>
<feature type="compositionally biased region" description="Polar residues" evidence="10">
    <location>
        <begin position="19"/>
        <end position="33"/>
    </location>
</feature>
<dbReference type="Gene3D" id="2.40.50.100">
    <property type="match status" value="1"/>
</dbReference>
<dbReference type="FunFam" id="2.40.30.170:FF:000003">
    <property type="entry name" value="Multidrug resistance protein A"/>
    <property type="match status" value="1"/>
</dbReference>
<feature type="transmembrane region" description="Helical" evidence="11">
    <location>
        <begin position="122"/>
        <end position="142"/>
    </location>
</feature>
<dbReference type="GO" id="GO:0005886">
    <property type="term" value="C:plasma membrane"/>
    <property type="evidence" value="ECO:0007669"/>
    <property type="project" value="UniProtKB-SubCell"/>
</dbReference>
<keyword evidence="5" id="KW-0997">Cell inner membrane</keyword>
<gene>
    <name evidence="13" type="ordered locus">BTH_II1875</name>
</gene>
<feature type="region of interest" description="Disordered" evidence="10">
    <location>
        <begin position="1"/>
        <end position="112"/>
    </location>
</feature>
<dbReference type="SUPFAM" id="SSF111369">
    <property type="entry name" value="HlyD-like secretion proteins"/>
    <property type="match status" value="1"/>
</dbReference>
<dbReference type="InterPro" id="IPR058633">
    <property type="entry name" value="EmrA/FarA_HH"/>
</dbReference>
<dbReference type="GO" id="GO:0015721">
    <property type="term" value="P:bile acid and bile salt transport"/>
    <property type="evidence" value="ECO:0007669"/>
    <property type="project" value="UniProtKB-ARBA"/>
</dbReference>
<keyword evidence="3" id="KW-0813">Transport</keyword>
<sequence length="488" mass="51474">MSGTHACGPKPPTPEDTDTNATFTVYTSDSTDTAPEHRSPSGRSATACGPARPLPAGATDITHAKTLNDTATDTPRAKAPTDPAALDGAHAQPVPAHERGSPPPPEAAATLAARRATRRRRFALFFGLLALAALAAGLYWFVAGRFSEETDDAYVAGNVVQIAAQIQGTVTDVLVADTQQVKAGQALVKLDDADASAAFAQARAQLAQAVRQVANTRLSMGMYEETVKAREADLKLAQQAYRARAGASVEVVAPEELARAKSSLANAQAALAGAQAQLEAARALGSERPVEQNPAVQQAAAQFKLAYRNLRRTTIVSPVDGTVGQRSVQIGQQVGPGVPLMSVVQLRQVWVEANFKEGQIRHMRVGQPVRLESDLYGARVTYHGRVEGFSAGTGSAFSMLPSQNAAGNWIKVVQRLPVVISLEPLELAAHPLRVGLSMRATVETKVRGGRLLDGDAPLPGLRTRVHEAQAGEAEAAASAVIRENDGRR</sequence>
<dbReference type="Proteomes" id="UP000001930">
    <property type="component" value="Chromosome II"/>
</dbReference>
<dbReference type="Gene3D" id="1.10.287.470">
    <property type="entry name" value="Helix hairpin bin"/>
    <property type="match status" value="1"/>
</dbReference>
<accession>Q2T430</accession>
<protein>
    <submittedName>
        <fullName evidence="13">Multidrug resistance protein</fullName>
    </submittedName>
</protein>
<evidence type="ECO:0000256" key="3">
    <source>
        <dbReference type="ARBA" id="ARBA00022448"/>
    </source>
</evidence>
<keyword evidence="8 11" id="KW-0472">Membrane</keyword>
<organism evidence="13 14">
    <name type="scientific">Burkholderia thailandensis (strain ATCC 700388 / DSM 13276 / CCUG 48851 / CIP 106301 / E264)</name>
    <dbReference type="NCBI Taxonomy" id="271848"/>
    <lineage>
        <taxon>Bacteria</taxon>
        <taxon>Pseudomonadati</taxon>
        <taxon>Pseudomonadota</taxon>
        <taxon>Betaproteobacteria</taxon>
        <taxon>Burkholderiales</taxon>
        <taxon>Burkholderiaceae</taxon>
        <taxon>Burkholderia</taxon>
        <taxon>pseudomallei group</taxon>
    </lineage>
</organism>
<proteinExistence type="inferred from homology"/>
<dbReference type="Pfam" id="PF25885">
    <property type="entry name" value="HH_EMRA"/>
    <property type="match status" value="1"/>
</dbReference>
<evidence type="ECO:0000313" key="14">
    <source>
        <dbReference type="Proteomes" id="UP000001930"/>
    </source>
</evidence>
<dbReference type="PANTHER" id="PTHR30386:SF19">
    <property type="entry name" value="MULTIDRUG EXPORT PROTEIN EMRA-RELATED"/>
    <property type="match status" value="1"/>
</dbReference>
<keyword evidence="9" id="KW-0175">Coiled coil</keyword>
<feature type="coiled-coil region" evidence="9">
    <location>
        <begin position="257"/>
        <end position="284"/>
    </location>
</feature>
<evidence type="ECO:0000256" key="2">
    <source>
        <dbReference type="ARBA" id="ARBA00009477"/>
    </source>
</evidence>
<evidence type="ECO:0000256" key="4">
    <source>
        <dbReference type="ARBA" id="ARBA00022475"/>
    </source>
</evidence>
<evidence type="ECO:0000256" key="5">
    <source>
        <dbReference type="ARBA" id="ARBA00022519"/>
    </source>
</evidence>
<keyword evidence="6 11" id="KW-0812">Transmembrane</keyword>
<keyword evidence="7 11" id="KW-1133">Transmembrane helix</keyword>
<evidence type="ECO:0000256" key="7">
    <source>
        <dbReference type="ARBA" id="ARBA00022989"/>
    </source>
</evidence>
<evidence type="ECO:0000259" key="12">
    <source>
        <dbReference type="Pfam" id="PF25885"/>
    </source>
</evidence>
<evidence type="ECO:0000256" key="9">
    <source>
        <dbReference type="SAM" id="Coils"/>
    </source>
</evidence>
<dbReference type="InterPro" id="IPR050739">
    <property type="entry name" value="MFP"/>
</dbReference>
<dbReference type="HOGENOM" id="CLU_018816_15_0_4"/>
<comment type="similarity">
    <text evidence="2">Belongs to the membrane fusion protein (MFP) (TC 8.A.1) family.</text>
</comment>
<dbReference type="Gene3D" id="2.40.30.170">
    <property type="match status" value="1"/>
</dbReference>
<evidence type="ECO:0000313" key="13">
    <source>
        <dbReference type="EMBL" id="ABC34567.1"/>
    </source>
</evidence>
<evidence type="ECO:0000256" key="1">
    <source>
        <dbReference type="ARBA" id="ARBA00004377"/>
    </source>
</evidence>
<keyword evidence="4" id="KW-1003">Cell membrane</keyword>
<dbReference type="GO" id="GO:1990961">
    <property type="term" value="P:xenobiotic detoxification by transmembrane export across the plasma membrane"/>
    <property type="evidence" value="ECO:0007669"/>
    <property type="project" value="UniProtKB-ARBA"/>
</dbReference>
<keyword evidence="14" id="KW-1185">Reference proteome</keyword>
<dbReference type="GO" id="GO:0046677">
    <property type="term" value="P:response to antibiotic"/>
    <property type="evidence" value="ECO:0007669"/>
    <property type="project" value="UniProtKB-ARBA"/>
</dbReference>
<feature type="domain" description="Multidrug export protein EmrA/FarA alpha-helical hairpin" evidence="12">
    <location>
        <begin position="194"/>
        <end position="313"/>
    </location>
</feature>
<dbReference type="AlphaFoldDB" id="Q2T430"/>
<dbReference type="KEGG" id="bte:BTH_II1875"/>
<evidence type="ECO:0000256" key="6">
    <source>
        <dbReference type="ARBA" id="ARBA00022692"/>
    </source>
</evidence>
<dbReference type="PANTHER" id="PTHR30386">
    <property type="entry name" value="MEMBRANE FUSION SUBUNIT OF EMRAB-TOLC MULTIDRUG EFFLUX PUMP"/>
    <property type="match status" value="1"/>
</dbReference>
<evidence type="ECO:0000256" key="8">
    <source>
        <dbReference type="ARBA" id="ARBA00023136"/>
    </source>
</evidence>
<reference evidence="13 14" key="1">
    <citation type="journal article" date="2005" name="BMC Genomics">
        <title>Bacterial genome adaptation to niches: divergence of the potential virulence genes in three Burkholderia species of different survival strategies.</title>
        <authorList>
            <person name="Kim H.S."/>
            <person name="Schell M.A."/>
            <person name="Yu Y."/>
            <person name="Ulrich R.L."/>
            <person name="Sarria S.H."/>
            <person name="Nierman W.C."/>
            <person name="DeShazer D."/>
        </authorList>
    </citation>
    <scope>NUCLEOTIDE SEQUENCE [LARGE SCALE GENOMIC DNA]</scope>
    <source>
        <strain evidence="14">ATCC 700388 / DSM 13276 / CCUG 48851 / CIP 106301 / E264</strain>
    </source>
</reference>